<dbReference type="SUPFAM" id="SSF55073">
    <property type="entry name" value="Nucleotide cyclase"/>
    <property type="match status" value="1"/>
</dbReference>
<comment type="catalytic activity">
    <reaction evidence="2">
        <text>2 GTP = 3',3'-c-di-GMP + 2 diphosphate</text>
        <dbReference type="Rhea" id="RHEA:24898"/>
        <dbReference type="ChEBI" id="CHEBI:33019"/>
        <dbReference type="ChEBI" id="CHEBI:37565"/>
        <dbReference type="ChEBI" id="CHEBI:58805"/>
        <dbReference type="EC" id="2.7.7.65"/>
    </reaction>
</comment>
<gene>
    <name evidence="5" type="ORF">GGQ88_001974</name>
</gene>
<dbReference type="SMART" id="SM00267">
    <property type="entry name" value="GGDEF"/>
    <property type="match status" value="1"/>
</dbReference>
<dbReference type="PANTHER" id="PTHR45138:SF9">
    <property type="entry name" value="DIGUANYLATE CYCLASE DGCM-RELATED"/>
    <property type="match status" value="1"/>
</dbReference>
<feature type="coiled-coil region" evidence="3">
    <location>
        <begin position="186"/>
        <end position="220"/>
    </location>
</feature>
<name>A0A7W6EW82_9SPHN</name>
<dbReference type="RefSeq" id="WP_183612972.1">
    <property type="nucleotide sequence ID" value="NZ_JACICY010000004.1"/>
</dbReference>
<dbReference type="Gene3D" id="3.30.70.270">
    <property type="match status" value="1"/>
</dbReference>
<keyword evidence="3" id="KW-0175">Coiled coil</keyword>
<dbReference type="GO" id="GO:0052621">
    <property type="term" value="F:diguanylate cyclase activity"/>
    <property type="evidence" value="ECO:0007669"/>
    <property type="project" value="UniProtKB-EC"/>
</dbReference>
<dbReference type="CDD" id="cd01949">
    <property type="entry name" value="GGDEF"/>
    <property type="match status" value="1"/>
</dbReference>
<evidence type="ECO:0000313" key="5">
    <source>
        <dbReference type="EMBL" id="MBB3860705.1"/>
    </source>
</evidence>
<keyword evidence="6" id="KW-1185">Reference proteome</keyword>
<dbReference type="NCBIfam" id="TIGR00254">
    <property type="entry name" value="GGDEF"/>
    <property type="match status" value="1"/>
</dbReference>
<dbReference type="Pfam" id="PF00990">
    <property type="entry name" value="GGDEF"/>
    <property type="match status" value="1"/>
</dbReference>
<dbReference type="InterPro" id="IPR043128">
    <property type="entry name" value="Rev_trsase/Diguanyl_cyclase"/>
</dbReference>
<dbReference type="EC" id="2.7.7.65" evidence="1"/>
<dbReference type="FunFam" id="3.30.70.270:FF:000001">
    <property type="entry name" value="Diguanylate cyclase domain protein"/>
    <property type="match status" value="1"/>
</dbReference>
<sequence length="388" mass="43035">MTQEDPSRGSRSRLRKWLGIKDEERGGEAELDASSDGPRDLTARDIWLPAKRRMLNRVSEFLIDHDLEVMPRTLGIAYDCVTNANPKLSQAILERSELGLPITLAWLEQTTREHEGESAAEQLNTLMSRLEESLNEFALTAGSARSATSEYGAALQQHVDDLEQVSKAGVVITELATLARAMVSRTREIEQELNASHTRVESLQQNLEEARRVADEDHLTGLPNRRAFELLFDKELALAQASGESLSVAFVDIDHFKRVNDTHGHAAGDRVLKVVAETLDRISDSRCHVARHGGEEFAVLFRALTPEKAYKRLDAAREEISERRLVNRATDMPFGRVTFSGGIADVFAYPGKSEALRAADEALYAAKESGRNRILLAGQEPPPMQDAA</sequence>
<dbReference type="AlphaFoldDB" id="A0A7W6EW82"/>
<dbReference type="GO" id="GO:1902201">
    <property type="term" value="P:negative regulation of bacterial-type flagellum-dependent cell motility"/>
    <property type="evidence" value="ECO:0007669"/>
    <property type="project" value="TreeGrafter"/>
</dbReference>
<dbReference type="Proteomes" id="UP000562395">
    <property type="component" value="Unassembled WGS sequence"/>
</dbReference>
<evidence type="ECO:0000256" key="3">
    <source>
        <dbReference type="SAM" id="Coils"/>
    </source>
</evidence>
<feature type="domain" description="GGDEF" evidence="4">
    <location>
        <begin position="244"/>
        <end position="379"/>
    </location>
</feature>
<evidence type="ECO:0000259" key="4">
    <source>
        <dbReference type="PROSITE" id="PS50887"/>
    </source>
</evidence>
<dbReference type="InterPro" id="IPR029787">
    <property type="entry name" value="Nucleotide_cyclase"/>
</dbReference>
<dbReference type="GO" id="GO:0043709">
    <property type="term" value="P:cell adhesion involved in single-species biofilm formation"/>
    <property type="evidence" value="ECO:0007669"/>
    <property type="project" value="TreeGrafter"/>
</dbReference>
<organism evidence="5 6">
    <name type="scientific">Novosphingobium hassiacum</name>
    <dbReference type="NCBI Taxonomy" id="173676"/>
    <lineage>
        <taxon>Bacteria</taxon>
        <taxon>Pseudomonadati</taxon>
        <taxon>Pseudomonadota</taxon>
        <taxon>Alphaproteobacteria</taxon>
        <taxon>Sphingomonadales</taxon>
        <taxon>Sphingomonadaceae</taxon>
        <taxon>Novosphingobium</taxon>
    </lineage>
</organism>
<evidence type="ECO:0000256" key="2">
    <source>
        <dbReference type="ARBA" id="ARBA00034247"/>
    </source>
</evidence>
<evidence type="ECO:0000256" key="1">
    <source>
        <dbReference type="ARBA" id="ARBA00012528"/>
    </source>
</evidence>
<evidence type="ECO:0000313" key="6">
    <source>
        <dbReference type="Proteomes" id="UP000562395"/>
    </source>
</evidence>
<accession>A0A7W6EW82</accession>
<dbReference type="PROSITE" id="PS50887">
    <property type="entry name" value="GGDEF"/>
    <property type="match status" value="1"/>
</dbReference>
<dbReference type="InterPro" id="IPR000160">
    <property type="entry name" value="GGDEF_dom"/>
</dbReference>
<reference evidence="5 6" key="1">
    <citation type="submission" date="2020-08" db="EMBL/GenBank/DDBJ databases">
        <title>Genomic Encyclopedia of Type Strains, Phase IV (KMG-IV): sequencing the most valuable type-strain genomes for metagenomic binning, comparative biology and taxonomic classification.</title>
        <authorList>
            <person name="Goeker M."/>
        </authorList>
    </citation>
    <scope>NUCLEOTIDE SEQUENCE [LARGE SCALE GENOMIC DNA]</scope>
    <source>
        <strain evidence="5 6">DSM 14552</strain>
    </source>
</reference>
<protein>
    <recommendedName>
        <fullName evidence="1">diguanylate cyclase</fullName>
        <ecNumber evidence="1">2.7.7.65</ecNumber>
    </recommendedName>
</protein>
<comment type="caution">
    <text evidence="5">The sequence shown here is derived from an EMBL/GenBank/DDBJ whole genome shotgun (WGS) entry which is preliminary data.</text>
</comment>
<dbReference type="EMBL" id="JACICY010000004">
    <property type="protein sequence ID" value="MBB3860705.1"/>
    <property type="molecule type" value="Genomic_DNA"/>
</dbReference>
<dbReference type="PANTHER" id="PTHR45138">
    <property type="entry name" value="REGULATORY COMPONENTS OF SENSORY TRANSDUCTION SYSTEM"/>
    <property type="match status" value="1"/>
</dbReference>
<dbReference type="GO" id="GO:0005886">
    <property type="term" value="C:plasma membrane"/>
    <property type="evidence" value="ECO:0007669"/>
    <property type="project" value="TreeGrafter"/>
</dbReference>
<proteinExistence type="predicted"/>
<dbReference type="InterPro" id="IPR050469">
    <property type="entry name" value="Diguanylate_Cyclase"/>
</dbReference>